<protein>
    <submittedName>
        <fullName evidence="1">Uncharacterized protein</fullName>
    </submittedName>
</protein>
<dbReference type="Proteomes" id="UP000198646">
    <property type="component" value="Unassembled WGS sequence"/>
</dbReference>
<dbReference type="EMBL" id="FNJD01000009">
    <property type="protein sequence ID" value="SDP05358.1"/>
    <property type="molecule type" value="Genomic_DNA"/>
</dbReference>
<evidence type="ECO:0000313" key="2">
    <source>
        <dbReference type="Proteomes" id="UP000198646"/>
    </source>
</evidence>
<comment type="caution">
    <text evidence="1">The sequence shown here is derived from an EMBL/GenBank/DDBJ whole genome shotgun (WGS) entry which is preliminary data.</text>
</comment>
<gene>
    <name evidence="1" type="ORF">SAMN04488512_1096</name>
</gene>
<evidence type="ECO:0000313" key="1">
    <source>
        <dbReference type="EMBL" id="SDP05358.1"/>
    </source>
</evidence>
<dbReference type="RefSeq" id="WP_093732979.1">
    <property type="nucleotide sequence ID" value="NZ_FNJD01000009.1"/>
</dbReference>
<name>A0ABY0SBX1_9RHOB</name>
<sequence>MGYVLNQLSNLPVDDNINFYIFVVNGQYHDPLYDVIQSNFVQIAREIGDNAVVAMGTDSKAFTTSVARKYLGDGNSDGSFTKILPALLITNDHPDDLKVDSLRLIVPLKHAENHFGNWHQFFDSLAQFVRGENDDFAKRFEDTGDLLDASNKVVMLQPNFFGLGLNINELLDRWWARKSDTG</sequence>
<organism evidence="1 2">
    <name type="scientific">Sulfitobacter litoralis</name>
    <dbReference type="NCBI Taxonomy" id="335975"/>
    <lineage>
        <taxon>Bacteria</taxon>
        <taxon>Pseudomonadati</taxon>
        <taxon>Pseudomonadota</taxon>
        <taxon>Alphaproteobacteria</taxon>
        <taxon>Rhodobacterales</taxon>
        <taxon>Roseobacteraceae</taxon>
        <taxon>Sulfitobacter</taxon>
    </lineage>
</organism>
<accession>A0ABY0SBX1</accession>
<reference evidence="1 2" key="1">
    <citation type="submission" date="2016-10" db="EMBL/GenBank/DDBJ databases">
        <authorList>
            <person name="Varghese N."/>
            <person name="Submissions S."/>
        </authorList>
    </citation>
    <scope>NUCLEOTIDE SEQUENCE [LARGE SCALE GENOMIC DNA]</scope>
    <source>
        <strain evidence="1 2">DSM 17584</strain>
    </source>
</reference>
<proteinExistence type="predicted"/>
<keyword evidence="2" id="KW-1185">Reference proteome</keyword>